<proteinExistence type="predicted"/>
<sequence>GWVSGQRGASFLDLLLVTHTDITLGSLLLTLAGLAALTGVLTGGFLLDCTGRPHLMMAGAMLLNAVFSGVIPKCTAFPLMAALYFLAFFAFANFEVVTVSHQAKIWSSGGGAYMQGLFFCYALGAILSPLATQPFLAADNNRSSKTQETSASNDYLSDHAEYLTLSADTESEAGNDDRLSFYEQNQAAHDLVRSFNDSAVGYQLTTTMEIASTPVVTDDNVEAVIVTGNDDTRVFYAYLMTSVLCFSSGLLLLMLLRFPVTGSQKPEKTHPGREGKRTGRESLPLLVVCVTLACVYFSFSGCISFPDFLMTFVVKELGWSKTSGAHVTSVFWVGLAVGRLSGVGLVRVMSPARIITCCLLALLTSLLAMLLAALFRAHWAVWVSAAAVGLSVAVLFPTGLSYTHQRVSRLTGRLTGVIIATPTLTSMLNPLLVAHLMTQYDGVCYVYVYLAETSLGAVAFVVLHAVSAKSAMTTQTDTNQPEAECETGFIDGTGV</sequence>
<evidence type="ECO:0008006" key="7">
    <source>
        <dbReference type="Google" id="ProtNLM"/>
    </source>
</evidence>
<comment type="caution">
    <text evidence="5">The sequence shown here is derived from an EMBL/GenBank/DDBJ whole genome shotgun (WGS) entry which is preliminary data.</text>
</comment>
<dbReference type="PANTHER" id="PTHR23121:SF9">
    <property type="entry name" value="SODIUM-DEPENDENT GLUCOSE TRANSPORTER 1"/>
    <property type="match status" value="1"/>
</dbReference>
<dbReference type="EMBL" id="JACVVK020000001">
    <property type="protein sequence ID" value="KAK7508749.1"/>
    <property type="molecule type" value="Genomic_DNA"/>
</dbReference>
<dbReference type="SUPFAM" id="SSF103473">
    <property type="entry name" value="MFS general substrate transporter"/>
    <property type="match status" value="2"/>
</dbReference>
<feature type="transmembrane region" description="Helical" evidence="4">
    <location>
        <begin position="353"/>
        <end position="375"/>
    </location>
</feature>
<evidence type="ECO:0000256" key="4">
    <source>
        <dbReference type="SAM" id="Phobius"/>
    </source>
</evidence>
<feature type="transmembrane region" description="Helical" evidence="4">
    <location>
        <begin position="235"/>
        <end position="256"/>
    </location>
</feature>
<dbReference type="InterPro" id="IPR036259">
    <property type="entry name" value="MFS_trans_sf"/>
</dbReference>
<reference evidence="5 6" key="1">
    <citation type="journal article" date="2023" name="Sci. Data">
        <title>Genome assembly of the Korean intertidal mud-creeper Batillaria attramentaria.</title>
        <authorList>
            <person name="Patra A.K."/>
            <person name="Ho P.T."/>
            <person name="Jun S."/>
            <person name="Lee S.J."/>
            <person name="Kim Y."/>
            <person name="Won Y.J."/>
        </authorList>
    </citation>
    <scope>NUCLEOTIDE SEQUENCE [LARGE SCALE GENOMIC DNA]</scope>
    <source>
        <strain evidence="5">Wonlab-2016</strain>
    </source>
</reference>
<feature type="transmembrane region" description="Helical" evidence="4">
    <location>
        <begin position="446"/>
        <end position="466"/>
    </location>
</feature>
<keyword evidence="1 4" id="KW-0812">Transmembrane</keyword>
<evidence type="ECO:0000256" key="1">
    <source>
        <dbReference type="ARBA" id="ARBA00022692"/>
    </source>
</evidence>
<feature type="transmembrane region" description="Helical" evidence="4">
    <location>
        <begin position="414"/>
        <end position="434"/>
    </location>
</feature>
<evidence type="ECO:0000256" key="3">
    <source>
        <dbReference type="ARBA" id="ARBA00023136"/>
    </source>
</evidence>
<feature type="transmembrane region" description="Helical" evidence="4">
    <location>
        <begin position="22"/>
        <end position="47"/>
    </location>
</feature>
<keyword evidence="2 4" id="KW-1133">Transmembrane helix</keyword>
<dbReference type="Proteomes" id="UP001519460">
    <property type="component" value="Unassembled WGS sequence"/>
</dbReference>
<accession>A0ABD0MCE1</accession>
<feature type="transmembrane region" description="Helical" evidence="4">
    <location>
        <begin position="283"/>
        <end position="306"/>
    </location>
</feature>
<dbReference type="PANTHER" id="PTHR23121">
    <property type="entry name" value="SODIUM-DEPENDENT GLUCOSE TRANSPORTER 1"/>
    <property type="match status" value="1"/>
</dbReference>
<evidence type="ECO:0000313" key="5">
    <source>
        <dbReference type="EMBL" id="KAK7508749.1"/>
    </source>
</evidence>
<feature type="transmembrane region" description="Helical" evidence="4">
    <location>
        <begin position="54"/>
        <end position="71"/>
    </location>
</feature>
<feature type="transmembrane region" description="Helical" evidence="4">
    <location>
        <begin position="111"/>
        <end position="131"/>
    </location>
</feature>
<dbReference type="Pfam" id="PF07690">
    <property type="entry name" value="MFS_1"/>
    <property type="match status" value="1"/>
</dbReference>
<keyword evidence="6" id="KW-1185">Reference proteome</keyword>
<evidence type="ECO:0000256" key="2">
    <source>
        <dbReference type="ARBA" id="ARBA00022989"/>
    </source>
</evidence>
<feature type="transmembrane region" description="Helical" evidence="4">
    <location>
        <begin position="77"/>
        <end position="99"/>
    </location>
</feature>
<protein>
    <recommendedName>
        <fullName evidence="7">MFS general substrate transporter</fullName>
    </recommendedName>
</protein>
<keyword evidence="3 4" id="KW-0472">Membrane</keyword>
<name>A0ABD0MCE1_9CAEN</name>
<organism evidence="5 6">
    <name type="scientific">Batillaria attramentaria</name>
    <dbReference type="NCBI Taxonomy" id="370345"/>
    <lineage>
        <taxon>Eukaryota</taxon>
        <taxon>Metazoa</taxon>
        <taxon>Spiralia</taxon>
        <taxon>Lophotrochozoa</taxon>
        <taxon>Mollusca</taxon>
        <taxon>Gastropoda</taxon>
        <taxon>Caenogastropoda</taxon>
        <taxon>Sorbeoconcha</taxon>
        <taxon>Cerithioidea</taxon>
        <taxon>Batillariidae</taxon>
        <taxon>Batillaria</taxon>
    </lineage>
</organism>
<evidence type="ECO:0000313" key="6">
    <source>
        <dbReference type="Proteomes" id="UP001519460"/>
    </source>
</evidence>
<dbReference type="AlphaFoldDB" id="A0ABD0MCE1"/>
<dbReference type="Gene3D" id="1.20.1250.20">
    <property type="entry name" value="MFS general substrate transporter like domains"/>
    <property type="match status" value="1"/>
</dbReference>
<feature type="transmembrane region" description="Helical" evidence="4">
    <location>
        <begin position="381"/>
        <end position="402"/>
    </location>
</feature>
<dbReference type="InterPro" id="IPR011701">
    <property type="entry name" value="MFS"/>
</dbReference>
<gene>
    <name evidence="5" type="ORF">BaRGS_00000315</name>
</gene>
<feature type="non-terminal residue" evidence="5">
    <location>
        <position position="1"/>
    </location>
</feature>
<feature type="transmembrane region" description="Helical" evidence="4">
    <location>
        <begin position="326"/>
        <end position="346"/>
    </location>
</feature>